<evidence type="ECO:0000313" key="2">
    <source>
        <dbReference type="EMBL" id="KDR11307.1"/>
    </source>
</evidence>
<gene>
    <name evidence="2" type="ORF">L798_14950</name>
</gene>
<accession>A0A067QP00</accession>
<dbReference type="AlphaFoldDB" id="A0A067QP00"/>
<proteinExistence type="predicted"/>
<sequence length="253" mass="27827">MTENVGTNHLLDKDGNATVAEALRSHVCDDYRFHADDNTEADSGLPRSRLDQNNSQGTDGEESTKYAFPDSLFSQEDGPQASFDNFDKAVETRHAIAGQAPSYLSQSPPAAANLRSEWNKMSELCVVPCSPMNYQIQPYAYGPYGFGLGQSYAASGQAPHQQLPPFQFPEAHSGAQGSANVYGGAHTYGSILHPYVQEPTNHLEYGLDIPQRLLHTPLLMKAPQQPLGVPVPYAHPYLHHTEQNIDLHKSTYF</sequence>
<keyword evidence="3" id="KW-1185">Reference proteome</keyword>
<evidence type="ECO:0000256" key="1">
    <source>
        <dbReference type="SAM" id="MobiDB-lite"/>
    </source>
</evidence>
<name>A0A067QP00_ZOONE</name>
<reference evidence="2 3" key="1">
    <citation type="journal article" date="2014" name="Nat. Commun.">
        <title>Molecular traces of alternative social organization in a termite genome.</title>
        <authorList>
            <person name="Terrapon N."/>
            <person name="Li C."/>
            <person name="Robertson H.M."/>
            <person name="Ji L."/>
            <person name="Meng X."/>
            <person name="Booth W."/>
            <person name="Chen Z."/>
            <person name="Childers C.P."/>
            <person name="Glastad K.M."/>
            <person name="Gokhale K."/>
            <person name="Gowin J."/>
            <person name="Gronenberg W."/>
            <person name="Hermansen R.A."/>
            <person name="Hu H."/>
            <person name="Hunt B.G."/>
            <person name="Huylmans A.K."/>
            <person name="Khalil S.M."/>
            <person name="Mitchell R.D."/>
            <person name="Munoz-Torres M.C."/>
            <person name="Mustard J.A."/>
            <person name="Pan H."/>
            <person name="Reese J.T."/>
            <person name="Scharf M.E."/>
            <person name="Sun F."/>
            <person name="Vogel H."/>
            <person name="Xiao J."/>
            <person name="Yang W."/>
            <person name="Yang Z."/>
            <person name="Yang Z."/>
            <person name="Zhou J."/>
            <person name="Zhu J."/>
            <person name="Brent C.S."/>
            <person name="Elsik C.G."/>
            <person name="Goodisman M.A."/>
            <person name="Liberles D.A."/>
            <person name="Roe R.M."/>
            <person name="Vargo E.L."/>
            <person name="Vilcinskas A."/>
            <person name="Wang J."/>
            <person name="Bornberg-Bauer E."/>
            <person name="Korb J."/>
            <person name="Zhang G."/>
            <person name="Liebig J."/>
        </authorList>
    </citation>
    <scope>NUCLEOTIDE SEQUENCE [LARGE SCALE GENOMIC DNA]</scope>
    <source>
        <tissue evidence="2">Whole organism</tissue>
    </source>
</reference>
<protein>
    <submittedName>
        <fullName evidence="2">Uncharacterized protein</fullName>
    </submittedName>
</protein>
<feature type="region of interest" description="Disordered" evidence="1">
    <location>
        <begin position="37"/>
        <end position="65"/>
    </location>
</feature>
<dbReference type="InParanoid" id="A0A067QP00"/>
<evidence type="ECO:0000313" key="3">
    <source>
        <dbReference type="Proteomes" id="UP000027135"/>
    </source>
</evidence>
<dbReference type="EMBL" id="KK853104">
    <property type="protein sequence ID" value="KDR11307.1"/>
    <property type="molecule type" value="Genomic_DNA"/>
</dbReference>
<dbReference type="Proteomes" id="UP000027135">
    <property type="component" value="Unassembled WGS sequence"/>
</dbReference>
<organism evidence="2 3">
    <name type="scientific">Zootermopsis nevadensis</name>
    <name type="common">Dampwood termite</name>
    <dbReference type="NCBI Taxonomy" id="136037"/>
    <lineage>
        <taxon>Eukaryota</taxon>
        <taxon>Metazoa</taxon>
        <taxon>Ecdysozoa</taxon>
        <taxon>Arthropoda</taxon>
        <taxon>Hexapoda</taxon>
        <taxon>Insecta</taxon>
        <taxon>Pterygota</taxon>
        <taxon>Neoptera</taxon>
        <taxon>Polyneoptera</taxon>
        <taxon>Dictyoptera</taxon>
        <taxon>Blattodea</taxon>
        <taxon>Blattoidea</taxon>
        <taxon>Termitoidae</taxon>
        <taxon>Termopsidae</taxon>
        <taxon>Zootermopsis</taxon>
    </lineage>
</organism>